<organism evidence="2 3">
    <name type="scientific">Acidiphilium cryptum (strain JF-5)</name>
    <dbReference type="NCBI Taxonomy" id="349163"/>
    <lineage>
        <taxon>Bacteria</taxon>
        <taxon>Pseudomonadati</taxon>
        <taxon>Pseudomonadota</taxon>
        <taxon>Alphaproteobacteria</taxon>
        <taxon>Acetobacterales</taxon>
        <taxon>Acidocellaceae</taxon>
        <taxon>Acidiphilium</taxon>
    </lineage>
</organism>
<feature type="transmembrane region" description="Helical" evidence="1">
    <location>
        <begin position="82"/>
        <end position="103"/>
    </location>
</feature>
<gene>
    <name evidence="2" type="ordered locus">Acry_1093</name>
</gene>
<keyword evidence="3" id="KW-1185">Reference proteome</keyword>
<evidence type="ECO:0000313" key="3">
    <source>
        <dbReference type="Proteomes" id="UP000000245"/>
    </source>
</evidence>
<evidence type="ECO:0000313" key="2">
    <source>
        <dbReference type="EMBL" id="ABQ30308.1"/>
    </source>
</evidence>
<accession>A5FXH6</accession>
<protein>
    <submittedName>
        <fullName evidence="2">Uncharacterized protein</fullName>
    </submittedName>
</protein>
<keyword evidence="1" id="KW-0812">Transmembrane</keyword>
<reference evidence="2 3" key="1">
    <citation type="submission" date="2007-05" db="EMBL/GenBank/DDBJ databases">
        <title>Complete sequence of chromosome of Acidiphilium cryptum JF-5.</title>
        <authorList>
            <consortium name="US DOE Joint Genome Institute"/>
            <person name="Copeland A."/>
            <person name="Lucas S."/>
            <person name="Lapidus A."/>
            <person name="Barry K."/>
            <person name="Detter J.C."/>
            <person name="Glavina del Rio T."/>
            <person name="Hammon N."/>
            <person name="Israni S."/>
            <person name="Dalin E."/>
            <person name="Tice H."/>
            <person name="Pitluck S."/>
            <person name="Sims D."/>
            <person name="Brettin T."/>
            <person name="Bruce D."/>
            <person name="Han C."/>
            <person name="Schmutz J."/>
            <person name="Larimer F."/>
            <person name="Land M."/>
            <person name="Hauser L."/>
            <person name="Kyrpides N."/>
            <person name="Kim E."/>
            <person name="Magnuson T."/>
            <person name="Richardson P."/>
        </authorList>
    </citation>
    <scope>NUCLEOTIDE SEQUENCE [LARGE SCALE GENOMIC DNA]</scope>
    <source>
        <strain evidence="2 3">JF-5</strain>
    </source>
</reference>
<keyword evidence="1" id="KW-1133">Transmembrane helix</keyword>
<feature type="transmembrane region" description="Helical" evidence="1">
    <location>
        <begin position="51"/>
        <end position="70"/>
    </location>
</feature>
<dbReference type="AlphaFoldDB" id="A5FXH6"/>
<dbReference type="KEGG" id="acr:Acry_1093"/>
<feature type="transmembrane region" description="Helical" evidence="1">
    <location>
        <begin position="14"/>
        <end position="39"/>
    </location>
</feature>
<dbReference type="RefSeq" id="WP_011941985.1">
    <property type="nucleotide sequence ID" value="NC_009484.1"/>
</dbReference>
<dbReference type="eggNOG" id="COG3125">
    <property type="taxonomic scope" value="Bacteria"/>
</dbReference>
<sequence length="122" mass="12666">MSARHADPLDHPEIALVSAPAAVAGTLLALLAMAVALLLTLIHAGTPAMRMAGAGCLAVVALVSQALFLFRLGLGETQIWKTVALVLVLPLFVVTIGLTDIMFHSLQARTMLEIPLHGGLGP</sequence>
<name>A5FXH6_ACICJ</name>
<proteinExistence type="predicted"/>
<dbReference type="STRING" id="349163.Acry_1093"/>
<dbReference type="HOGENOM" id="CLU_2010282_0_0_5"/>
<keyword evidence="1" id="KW-0472">Membrane</keyword>
<evidence type="ECO:0000256" key="1">
    <source>
        <dbReference type="SAM" id="Phobius"/>
    </source>
</evidence>
<dbReference type="Proteomes" id="UP000000245">
    <property type="component" value="Chromosome"/>
</dbReference>
<dbReference type="EMBL" id="CP000697">
    <property type="protein sequence ID" value="ABQ30308.1"/>
    <property type="molecule type" value="Genomic_DNA"/>
</dbReference>